<accession>A0A2X2CVA0</accession>
<dbReference type="EMBL" id="UAUF01000014">
    <property type="protein sequence ID" value="SPZ11958.1"/>
    <property type="molecule type" value="Genomic_DNA"/>
</dbReference>
<evidence type="ECO:0000256" key="2">
    <source>
        <dbReference type="ARBA" id="ARBA00022475"/>
    </source>
</evidence>
<feature type="transmembrane region" description="Helical" evidence="7">
    <location>
        <begin position="165"/>
        <end position="183"/>
    </location>
</feature>
<evidence type="ECO:0000313" key="10">
    <source>
        <dbReference type="Proteomes" id="UP000250443"/>
    </source>
</evidence>
<dbReference type="Pfam" id="PF04403">
    <property type="entry name" value="PqiA"/>
    <property type="match status" value="1"/>
</dbReference>
<evidence type="ECO:0000313" key="9">
    <source>
        <dbReference type="EMBL" id="SPZ11958.1"/>
    </source>
</evidence>
<evidence type="ECO:0000256" key="7">
    <source>
        <dbReference type="SAM" id="Phobius"/>
    </source>
</evidence>
<dbReference type="PANTHER" id="PTHR30462">
    <property type="entry name" value="INTERMEMBRANE TRANSPORT PROTEIN PQIB-RELATED"/>
    <property type="match status" value="1"/>
</dbReference>
<evidence type="ECO:0000256" key="6">
    <source>
        <dbReference type="ARBA" id="ARBA00023136"/>
    </source>
</evidence>
<dbReference type="PANTHER" id="PTHR30462:SF3">
    <property type="entry name" value="INTERMEMBRANE TRANSPORT PROTEIN PQIA"/>
    <property type="match status" value="1"/>
</dbReference>
<reference evidence="8 11" key="2">
    <citation type="submission" date="2020-10" db="EMBL/GenBank/DDBJ databases">
        <title>Genome sequences of Pseudomonas isolates.</title>
        <authorList>
            <person name="Wessels L."/>
            <person name="Reich F."/>
            <person name="Hammerl J."/>
        </authorList>
    </citation>
    <scope>NUCLEOTIDE SEQUENCE [LARGE SCALE GENOMIC DNA]</scope>
    <source>
        <strain evidence="8 11">20-MO00624-0</strain>
    </source>
</reference>
<keyword evidence="6 7" id="KW-0472">Membrane</keyword>
<keyword evidence="4 7" id="KW-0812">Transmembrane</keyword>
<dbReference type="GO" id="GO:0005886">
    <property type="term" value="C:plasma membrane"/>
    <property type="evidence" value="ECO:0007669"/>
    <property type="project" value="UniProtKB-SubCell"/>
</dbReference>
<dbReference type="AlphaFoldDB" id="A0A2X2CVA0"/>
<evidence type="ECO:0000256" key="5">
    <source>
        <dbReference type="ARBA" id="ARBA00022989"/>
    </source>
</evidence>
<dbReference type="Proteomes" id="UP000250443">
    <property type="component" value="Unassembled WGS sequence"/>
</dbReference>
<protein>
    <submittedName>
        <fullName evidence="9">Paraquat-inducible protein A</fullName>
    </submittedName>
</protein>
<organism evidence="9 10">
    <name type="scientific">Pseudomonas luteola</name>
    <dbReference type="NCBI Taxonomy" id="47886"/>
    <lineage>
        <taxon>Bacteria</taxon>
        <taxon>Pseudomonadati</taxon>
        <taxon>Pseudomonadota</taxon>
        <taxon>Gammaproteobacteria</taxon>
        <taxon>Pseudomonadales</taxon>
        <taxon>Pseudomonadaceae</taxon>
        <taxon>Pseudomonas</taxon>
    </lineage>
</organism>
<evidence type="ECO:0000256" key="1">
    <source>
        <dbReference type="ARBA" id="ARBA00004533"/>
    </source>
</evidence>
<keyword evidence="11" id="KW-1185">Reference proteome</keyword>
<evidence type="ECO:0000313" key="8">
    <source>
        <dbReference type="EMBL" id="MBF8642658.1"/>
    </source>
</evidence>
<evidence type="ECO:0000313" key="11">
    <source>
        <dbReference type="Proteomes" id="UP000626180"/>
    </source>
</evidence>
<evidence type="ECO:0000256" key="3">
    <source>
        <dbReference type="ARBA" id="ARBA00022519"/>
    </source>
</evidence>
<proteinExistence type="predicted"/>
<feature type="transmembrane region" description="Helical" evidence="7">
    <location>
        <begin position="137"/>
        <end position="159"/>
    </location>
</feature>
<gene>
    <name evidence="9" type="primary">yebS_5</name>
    <name evidence="8" type="ORF">IRZ65_18425</name>
    <name evidence="9" type="ORF">NCTC11842_04197</name>
</gene>
<keyword evidence="3" id="KW-0997">Cell inner membrane</keyword>
<dbReference type="RefSeq" id="WP_010795950.1">
    <property type="nucleotide sequence ID" value="NZ_CP069262.1"/>
</dbReference>
<feature type="transmembrane region" description="Helical" evidence="7">
    <location>
        <begin position="87"/>
        <end position="116"/>
    </location>
</feature>
<evidence type="ECO:0000256" key="4">
    <source>
        <dbReference type="ARBA" id="ARBA00022692"/>
    </source>
</evidence>
<name>A0A2X2CVA0_PSELU</name>
<keyword evidence="5 7" id="KW-1133">Transmembrane helix</keyword>
<dbReference type="InterPro" id="IPR007498">
    <property type="entry name" value="PqiA-like"/>
</dbReference>
<sequence>MRAVDQGLWVCRECHKLNKPANSCSRCGAALYPRIPKSISRSWALLVAAAICYVPANLLPIMTVSYFGKGEPSTIISGIIDLINNGMIPIAAVVFVASIIVPTFKLIGLAWLLISVQRKRAMRARQRMFLFRFIEWIGRWSMLDIFVIAILVTLVNFGNFANVDANPGAIAFAAVVILTMLAAKTFDPRLIWDHTCSEDNDE</sequence>
<keyword evidence="2" id="KW-1003">Cell membrane</keyword>
<dbReference type="EMBL" id="JADMCD010000010">
    <property type="protein sequence ID" value="MBF8642658.1"/>
    <property type="molecule type" value="Genomic_DNA"/>
</dbReference>
<feature type="transmembrane region" description="Helical" evidence="7">
    <location>
        <begin position="43"/>
        <end position="67"/>
    </location>
</feature>
<dbReference type="Proteomes" id="UP000626180">
    <property type="component" value="Unassembled WGS sequence"/>
</dbReference>
<reference evidence="9 10" key="1">
    <citation type="submission" date="2018-06" db="EMBL/GenBank/DDBJ databases">
        <authorList>
            <consortium name="Pathogen Informatics"/>
            <person name="Doyle S."/>
        </authorList>
    </citation>
    <scope>NUCLEOTIDE SEQUENCE [LARGE SCALE GENOMIC DNA]</scope>
    <source>
        <strain evidence="9 10">NCTC11842</strain>
    </source>
</reference>
<comment type="subcellular location">
    <subcellularLocation>
        <location evidence="1">Cell inner membrane</location>
    </subcellularLocation>
</comment>
<dbReference type="InterPro" id="IPR051800">
    <property type="entry name" value="PqiA-PqiB_transport"/>
</dbReference>